<reference evidence="1" key="1">
    <citation type="journal article" date="2015" name="Nature">
        <title>Complex archaea that bridge the gap between prokaryotes and eukaryotes.</title>
        <authorList>
            <person name="Spang A."/>
            <person name="Saw J.H."/>
            <person name="Jorgensen S.L."/>
            <person name="Zaremba-Niedzwiedzka K."/>
            <person name="Martijn J."/>
            <person name="Lind A.E."/>
            <person name="van Eijk R."/>
            <person name="Schleper C."/>
            <person name="Guy L."/>
            <person name="Ettema T.J."/>
        </authorList>
    </citation>
    <scope>NUCLEOTIDE SEQUENCE</scope>
</reference>
<dbReference type="EMBL" id="LAZR01007963">
    <property type="protein sequence ID" value="KKM81797.1"/>
    <property type="molecule type" value="Genomic_DNA"/>
</dbReference>
<proteinExistence type="predicted"/>
<accession>A0A0F9NKF4</accession>
<evidence type="ECO:0000313" key="1">
    <source>
        <dbReference type="EMBL" id="KKM81797.1"/>
    </source>
</evidence>
<gene>
    <name evidence="1" type="ORF">LCGC14_1326130</name>
</gene>
<sequence>MPRHPRANCPKCGRTVALRKDRRFHIHYGLGRKYPDDFVPCSMSGREDKGNDDS</sequence>
<name>A0A0F9NKF4_9ZZZZ</name>
<protein>
    <submittedName>
        <fullName evidence="1">Uncharacterized protein</fullName>
    </submittedName>
</protein>
<organism evidence="1">
    <name type="scientific">marine sediment metagenome</name>
    <dbReference type="NCBI Taxonomy" id="412755"/>
    <lineage>
        <taxon>unclassified sequences</taxon>
        <taxon>metagenomes</taxon>
        <taxon>ecological metagenomes</taxon>
    </lineage>
</organism>
<comment type="caution">
    <text evidence="1">The sequence shown here is derived from an EMBL/GenBank/DDBJ whole genome shotgun (WGS) entry which is preliminary data.</text>
</comment>
<dbReference type="AlphaFoldDB" id="A0A0F9NKF4"/>